<dbReference type="Pfam" id="PF03514">
    <property type="entry name" value="GRAS"/>
    <property type="match status" value="1"/>
</dbReference>
<reference evidence="6 7" key="1">
    <citation type="submission" date="2019-06" db="EMBL/GenBank/DDBJ databases">
        <title>A chromosomal-level reference genome of Carpinus fangiana (Coryloideae, Betulaceae).</title>
        <authorList>
            <person name="Yang X."/>
            <person name="Wang Z."/>
            <person name="Zhang L."/>
            <person name="Hao G."/>
            <person name="Liu J."/>
            <person name="Yang Y."/>
        </authorList>
    </citation>
    <scope>NUCLEOTIDE SEQUENCE [LARGE SCALE GENOMIC DNA]</scope>
    <source>
        <strain evidence="6">Cfa_2016G</strain>
        <tissue evidence="6">Leaf</tissue>
    </source>
</reference>
<name>A0A5N6QS91_9ROSI</name>
<keyword evidence="7" id="KW-1185">Reference proteome</keyword>
<dbReference type="EMBL" id="CM017322">
    <property type="protein sequence ID" value="KAE8009348.1"/>
    <property type="molecule type" value="Genomic_DNA"/>
</dbReference>
<organism evidence="6 7">
    <name type="scientific">Carpinus fangiana</name>
    <dbReference type="NCBI Taxonomy" id="176857"/>
    <lineage>
        <taxon>Eukaryota</taxon>
        <taxon>Viridiplantae</taxon>
        <taxon>Streptophyta</taxon>
        <taxon>Embryophyta</taxon>
        <taxon>Tracheophyta</taxon>
        <taxon>Spermatophyta</taxon>
        <taxon>Magnoliopsida</taxon>
        <taxon>eudicotyledons</taxon>
        <taxon>Gunneridae</taxon>
        <taxon>Pentapetalae</taxon>
        <taxon>rosids</taxon>
        <taxon>fabids</taxon>
        <taxon>Fagales</taxon>
        <taxon>Betulaceae</taxon>
        <taxon>Carpinus</taxon>
    </lineage>
</organism>
<evidence type="ECO:0000313" key="6">
    <source>
        <dbReference type="EMBL" id="KAE8009348.1"/>
    </source>
</evidence>
<gene>
    <name evidence="6" type="ORF">FH972_005788</name>
</gene>
<keyword evidence="2" id="KW-0805">Transcription regulation</keyword>
<dbReference type="Proteomes" id="UP000327013">
    <property type="component" value="Chromosome 2"/>
</dbReference>
<keyword evidence="4" id="KW-0539">Nucleus</keyword>
<proteinExistence type="inferred from homology"/>
<evidence type="ECO:0000256" key="2">
    <source>
        <dbReference type="ARBA" id="ARBA00023015"/>
    </source>
</evidence>
<evidence type="ECO:0000256" key="3">
    <source>
        <dbReference type="ARBA" id="ARBA00023163"/>
    </source>
</evidence>
<protein>
    <submittedName>
        <fullName evidence="6">Uncharacterized protein</fullName>
    </submittedName>
</protein>
<dbReference type="PANTHER" id="PTHR31636">
    <property type="entry name" value="OSJNBA0084A10.13 PROTEIN-RELATED"/>
    <property type="match status" value="1"/>
</dbReference>
<sequence length="202" mass="22471">MQPQFQMKHPILSSASLKLQRNYGNGKGEISNDSLSTEEVMRVAGARYIQFFTQLMYDDNYMPTHPFGFALSGLSRDEKSDVELAHLLLSSAENVGCRQYDSAGRLVLRCEWMSSARANPVQRVVFHFAQALQERIEKESAGSVKSIKGFKQNDEMIPTFLAALAERSRDCPIELFKLTAVGSSPSIEETGKKLASVAESLN</sequence>
<comment type="subcellular location">
    <subcellularLocation>
        <location evidence="1">Nucleus</location>
    </subcellularLocation>
</comment>
<evidence type="ECO:0000256" key="1">
    <source>
        <dbReference type="ARBA" id="ARBA00004123"/>
    </source>
</evidence>
<dbReference type="GO" id="GO:0005634">
    <property type="term" value="C:nucleus"/>
    <property type="evidence" value="ECO:0007669"/>
    <property type="project" value="UniProtKB-SubCell"/>
</dbReference>
<dbReference type="OrthoDB" id="1743953at2759"/>
<dbReference type="PROSITE" id="PS50985">
    <property type="entry name" value="GRAS"/>
    <property type="match status" value="1"/>
</dbReference>
<keyword evidence="3" id="KW-0804">Transcription</keyword>
<comment type="similarity">
    <text evidence="5">Belongs to the GRAS family.</text>
</comment>
<evidence type="ECO:0000256" key="5">
    <source>
        <dbReference type="PROSITE-ProRule" id="PRU01191"/>
    </source>
</evidence>
<dbReference type="InterPro" id="IPR005202">
    <property type="entry name" value="TF_GRAS"/>
</dbReference>
<evidence type="ECO:0000313" key="7">
    <source>
        <dbReference type="Proteomes" id="UP000327013"/>
    </source>
</evidence>
<evidence type="ECO:0000256" key="4">
    <source>
        <dbReference type="ARBA" id="ARBA00023242"/>
    </source>
</evidence>
<dbReference type="AlphaFoldDB" id="A0A5N6QS91"/>
<accession>A0A5N6QS91</accession>
<comment type="caution">
    <text evidence="5">Lacks conserved residue(s) required for the propagation of feature annotation.</text>
</comment>